<reference evidence="3" key="3">
    <citation type="submission" date="2025-09" db="UniProtKB">
        <authorList>
            <consortium name="Ensembl"/>
        </authorList>
    </citation>
    <scope>IDENTIFICATION</scope>
    <source>
        <strain evidence="3">Isolate ISIS603380</strain>
    </source>
</reference>
<dbReference type="PANTHER" id="PTHR21859">
    <property type="entry name" value="ACROSOME-SPECIFIC PROTEIN"/>
    <property type="match status" value="1"/>
</dbReference>
<keyword evidence="4" id="KW-1185">Reference proteome</keyword>
<dbReference type="InParanoid" id="G3UHN3"/>
<feature type="compositionally biased region" description="Basic and acidic residues" evidence="2">
    <location>
        <begin position="392"/>
        <end position="401"/>
    </location>
</feature>
<dbReference type="Proteomes" id="UP000007646">
    <property type="component" value="Unassembled WGS sequence"/>
</dbReference>
<comment type="similarity">
    <text evidence="1">Belongs to the SPATA31 family.</text>
</comment>
<protein>
    <submittedName>
        <fullName evidence="3">Uncharacterized protein</fullName>
    </submittedName>
</protein>
<evidence type="ECO:0000256" key="1">
    <source>
        <dbReference type="ARBA" id="ARBA00035009"/>
    </source>
</evidence>
<evidence type="ECO:0000256" key="2">
    <source>
        <dbReference type="SAM" id="MobiDB-lite"/>
    </source>
</evidence>
<dbReference type="AlphaFoldDB" id="G3UHN3"/>
<dbReference type="eggNOG" id="ENOG502SM6T">
    <property type="taxonomic scope" value="Eukaryota"/>
</dbReference>
<reference evidence="3 4" key="1">
    <citation type="submission" date="2009-06" db="EMBL/GenBank/DDBJ databases">
        <title>The Genome Sequence of Loxodonta africana (African elephant).</title>
        <authorList>
            <person name="Di Palma F."/>
            <person name="Heiman D."/>
            <person name="Young S."/>
            <person name="Johnson J."/>
            <person name="Lander E.S."/>
            <person name="Lindblad-Toh K."/>
        </authorList>
    </citation>
    <scope>NUCLEOTIDE SEQUENCE [LARGE SCALE GENOMIC DNA]</scope>
    <source>
        <strain evidence="3 4">Isolate ISIS603380</strain>
    </source>
</reference>
<feature type="region of interest" description="Disordered" evidence="2">
    <location>
        <begin position="325"/>
        <end position="344"/>
    </location>
</feature>
<dbReference type="PANTHER" id="PTHR21859:SF15">
    <property type="entry name" value="PROTEIN SPATA31F1-RELATED"/>
    <property type="match status" value="1"/>
</dbReference>
<evidence type="ECO:0000313" key="4">
    <source>
        <dbReference type="Proteomes" id="UP000007646"/>
    </source>
</evidence>
<feature type="compositionally biased region" description="Basic and acidic residues" evidence="2">
    <location>
        <begin position="364"/>
        <end position="380"/>
    </location>
</feature>
<feature type="region of interest" description="Disordered" evidence="2">
    <location>
        <begin position="364"/>
        <end position="477"/>
    </location>
</feature>
<reference evidence="3" key="2">
    <citation type="submission" date="2025-08" db="UniProtKB">
        <authorList>
            <consortium name="Ensembl"/>
        </authorList>
    </citation>
    <scope>IDENTIFICATION</scope>
    <source>
        <strain evidence="3">Isolate ISIS603380</strain>
    </source>
</reference>
<accession>G3UHN3</accession>
<feature type="compositionally biased region" description="Polar residues" evidence="2">
    <location>
        <begin position="416"/>
        <end position="433"/>
    </location>
</feature>
<dbReference type="GeneTree" id="ENSGT00950000183043"/>
<dbReference type="Ensembl" id="ENSLAFT00000033437.1">
    <property type="protein sequence ID" value="ENSLAFP00000027341.1"/>
    <property type="gene ID" value="ENSLAFG00000027001.1"/>
</dbReference>
<dbReference type="HOGENOM" id="CLU_045631_0_0_1"/>
<proteinExistence type="inferred from homology"/>
<evidence type="ECO:0000313" key="3">
    <source>
        <dbReference type="Ensembl" id="ENSLAFP00000027341.1"/>
    </source>
</evidence>
<organism evidence="3 4">
    <name type="scientific">Loxodonta africana</name>
    <name type="common">African elephant</name>
    <dbReference type="NCBI Taxonomy" id="9785"/>
    <lineage>
        <taxon>Eukaryota</taxon>
        <taxon>Metazoa</taxon>
        <taxon>Chordata</taxon>
        <taxon>Craniata</taxon>
        <taxon>Vertebrata</taxon>
        <taxon>Euteleostomi</taxon>
        <taxon>Mammalia</taxon>
        <taxon>Eutheria</taxon>
        <taxon>Afrotheria</taxon>
        <taxon>Proboscidea</taxon>
        <taxon>Elephantidae</taxon>
        <taxon>Loxodonta</taxon>
    </lineage>
</organism>
<feature type="compositionally biased region" description="Polar residues" evidence="2">
    <location>
        <begin position="462"/>
        <end position="477"/>
    </location>
</feature>
<sequence>SGFSDRISLILAPGSDSMPHLLTQTKAILRSHIDSKCWQTLQGIVIAHIFSSRDCGIPGGTEVAQFSCNPENKLLELQAPTDPEIYQKVMCSQALPGAVIEHTKMSRSLPKGAKEKLGAKLQDKHLAFLSGLPPLYDLAPSKATGPPITSQSAMAGIMPEPVELTPEPPTEKISWEERCISPGPGLQDDETRADGAQDFLAKVQEQRRWSTRSHNSVSTQQMPRSFVLRGGKTYILTKLNFHLRKKALELNLGIPIKVRESRNQSVALLENLPTQEAFGSLNNQGKTSLQEFPIPIDSPHAPEQKLICLRKQLIFEVKAVEQRKKQASSTAGPHGSAHRVAKISQLSKDTTGAQELCAQVQLAVKEESPRKSKPRGDSKEWNSGFGLPSNTENRHPAEDQKPAGLSVNRTPRGPWQKSQSFDITASSQQSPKYSPQFKLPKLPPGTPGGKDSENMDLEDSEINLNLITQPGRTPSTV</sequence>
<name>G3UHN3_LOXAF</name>